<feature type="region of interest" description="Disordered" evidence="6">
    <location>
        <begin position="1"/>
        <end position="29"/>
    </location>
</feature>
<keyword evidence="4 7" id="KW-1133">Transmembrane helix</keyword>
<feature type="transmembrane region" description="Helical" evidence="7">
    <location>
        <begin position="85"/>
        <end position="106"/>
    </location>
</feature>
<keyword evidence="5 7" id="KW-0472">Membrane</keyword>
<keyword evidence="10" id="KW-1185">Reference proteome</keyword>
<sequence>MASKLDLNSASVEKLAGTQSQSDSDDAKPEIDPAAERKLLLKLDLIIYPVFIVMYMMSFLDRISISNARIQGMVPDLDLVGNRFNIALFVFYVSYVLLEVPSNIIIKRVRPSLYLSGMTFLWGITSMCMGFVHNYQALVGLRFLLGVFEAGVLPGIVYVTSMYYKRHELQRRLSILMLSTVLAGAFGGLLAYLITTRLGGRYGIAGWRWIFIVEGAMTAGFGLVAAFLVIDWPEQTRYLNDAEKELLRRRLATDGGDVCRMDTLDKPAIRRIVKDYKIWLGGFIYMGITVAGLSAAFFLPLIIKEFQYTAEESQLRTIPVYVVSAGTMLIAGWASDKLKHRFGFIVLGTVISTVGYAMLLAQDGHSREYKFSAVFLILGGTSMNTPMALTWLQNNLSGHWKRSVGASGQVALGNLGGIIASNIFLDSERPHFQTGYGVCLALIWLSVVLGLIMEVAMAQENRKRDAGGRDDRLDLPKDQVENLGDDHPSFRFTL</sequence>
<dbReference type="InterPro" id="IPR011701">
    <property type="entry name" value="MFS"/>
</dbReference>
<evidence type="ECO:0000259" key="8">
    <source>
        <dbReference type="PROSITE" id="PS50850"/>
    </source>
</evidence>
<dbReference type="GO" id="GO:0016020">
    <property type="term" value="C:membrane"/>
    <property type="evidence" value="ECO:0007669"/>
    <property type="project" value="UniProtKB-SubCell"/>
</dbReference>
<dbReference type="Gene3D" id="1.20.1250.20">
    <property type="entry name" value="MFS general substrate transporter like domains"/>
    <property type="match status" value="2"/>
</dbReference>
<feature type="transmembrane region" description="Helical" evidence="7">
    <location>
        <begin position="45"/>
        <end position="65"/>
    </location>
</feature>
<dbReference type="Proteomes" id="UP000039046">
    <property type="component" value="Unassembled WGS sequence"/>
</dbReference>
<evidence type="ECO:0000256" key="7">
    <source>
        <dbReference type="SAM" id="Phobius"/>
    </source>
</evidence>
<evidence type="ECO:0000256" key="4">
    <source>
        <dbReference type="ARBA" id="ARBA00022989"/>
    </source>
</evidence>
<dbReference type="EMBL" id="CDHN01000001">
    <property type="protein sequence ID" value="CEJ82417.1"/>
    <property type="molecule type" value="Genomic_DNA"/>
</dbReference>
<feature type="transmembrane region" description="Helical" evidence="7">
    <location>
        <begin position="113"/>
        <end position="133"/>
    </location>
</feature>
<feature type="transmembrane region" description="Helical" evidence="7">
    <location>
        <begin position="342"/>
        <end position="361"/>
    </location>
</feature>
<dbReference type="PANTHER" id="PTHR43791:SF52">
    <property type="entry name" value="TRANSPORTER, PUTATIVE (AFU_ORTHOLOGUE AFUA_1G11820)-RELATED"/>
    <property type="match status" value="1"/>
</dbReference>
<feature type="domain" description="Major facilitator superfamily (MFS) profile" evidence="8">
    <location>
        <begin position="47"/>
        <end position="462"/>
    </location>
</feature>
<feature type="transmembrane region" description="Helical" evidence="7">
    <location>
        <begin position="139"/>
        <end position="161"/>
    </location>
</feature>
<feature type="transmembrane region" description="Helical" evidence="7">
    <location>
        <begin position="173"/>
        <end position="194"/>
    </location>
</feature>
<dbReference type="InterPro" id="IPR020846">
    <property type="entry name" value="MFS_dom"/>
</dbReference>
<proteinExistence type="predicted"/>
<dbReference type="Pfam" id="PF07690">
    <property type="entry name" value="MFS_1"/>
    <property type="match status" value="1"/>
</dbReference>
<dbReference type="PROSITE" id="PS50850">
    <property type="entry name" value="MFS"/>
    <property type="match status" value="1"/>
</dbReference>
<evidence type="ECO:0000313" key="9">
    <source>
        <dbReference type="EMBL" id="CEJ82417.1"/>
    </source>
</evidence>
<evidence type="ECO:0000256" key="5">
    <source>
        <dbReference type="ARBA" id="ARBA00023136"/>
    </source>
</evidence>
<evidence type="ECO:0000313" key="10">
    <source>
        <dbReference type="Proteomes" id="UP000039046"/>
    </source>
</evidence>
<reference evidence="9 10" key="1">
    <citation type="journal article" date="2015" name="Genome Announc.">
        <title>Draft Genome Sequence and Gene Annotation of the Entomopathogenic Fungus Verticillium hemipterigenum.</title>
        <authorList>
            <person name="Horn F."/>
            <person name="Habel A."/>
            <person name="Scharf D.H."/>
            <person name="Dworschak J."/>
            <person name="Brakhage A.A."/>
            <person name="Guthke R."/>
            <person name="Hertweck C."/>
            <person name="Linde J."/>
        </authorList>
    </citation>
    <scope>NUCLEOTIDE SEQUENCE [LARGE SCALE GENOMIC DNA]</scope>
</reference>
<feature type="transmembrane region" description="Helical" evidence="7">
    <location>
        <begin position="206"/>
        <end position="230"/>
    </location>
</feature>
<evidence type="ECO:0000256" key="3">
    <source>
        <dbReference type="ARBA" id="ARBA00022692"/>
    </source>
</evidence>
<protein>
    <recommendedName>
        <fullName evidence="8">Major facilitator superfamily (MFS) profile domain-containing protein</fullName>
    </recommendedName>
</protein>
<keyword evidence="3 7" id="KW-0812">Transmembrane</keyword>
<dbReference type="InterPro" id="IPR036259">
    <property type="entry name" value="MFS_trans_sf"/>
</dbReference>
<feature type="transmembrane region" description="Helical" evidence="7">
    <location>
        <begin position="373"/>
        <end position="392"/>
    </location>
</feature>
<dbReference type="HOGENOM" id="CLU_001265_0_1_1"/>
<feature type="transmembrane region" description="Helical" evidence="7">
    <location>
        <begin position="278"/>
        <end position="303"/>
    </location>
</feature>
<dbReference type="PANTHER" id="PTHR43791">
    <property type="entry name" value="PERMEASE-RELATED"/>
    <property type="match status" value="1"/>
</dbReference>
<evidence type="ECO:0000256" key="6">
    <source>
        <dbReference type="SAM" id="MobiDB-lite"/>
    </source>
</evidence>
<dbReference type="AlphaFoldDB" id="A0A0A1T806"/>
<feature type="transmembrane region" description="Helical" evidence="7">
    <location>
        <begin position="435"/>
        <end position="456"/>
    </location>
</feature>
<comment type="subcellular location">
    <subcellularLocation>
        <location evidence="1">Membrane</location>
        <topology evidence="1">Multi-pass membrane protein</topology>
    </subcellularLocation>
</comment>
<feature type="transmembrane region" description="Helical" evidence="7">
    <location>
        <begin position="318"/>
        <end position="335"/>
    </location>
</feature>
<feature type="compositionally biased region" description="Polar residues" evidence="6">
    <location>
        <begin position="1"/>
        <end position="22"/>
    </location>
</feature>
<dbReference type="SUPFAM" id="SSF103473">
    <property type="entry name" value="MFS general substrate transporter"/>
    <property type="match status" value="1"/>
</dbReference>
<dbReference type="OrthoDB" id="2985014at2759"/>
<feature type="transmembrane region" description="Helical" evidence="7">
    <location>
        <begin position="404"/>
        <end position="423"/>
    </location>
</feature>
<accession>A0A0A1T806</accession>
<dbReference type="FunFam" id="1.20.1250.20:FF:000068">
    <property type="entry name" value="MFS general substrate transporter"/>
    <property type="match status" value="1"/>
</dbReference>
<dbReference type="FunFam" id="1.20.1250.20:FF:000057">
    <property type="entry name" value="MFS general substrate transporter"/>
    <property type="match status" value="1"/>
</dbReference>
<dbReference type="GO" id="GO:0022857">
    <property type="term" value="F:transmembrane transporter activity"/>
    <property type="evidence" value="ECO:0007669"/>
    <property type="project" value="InterPro"/>
</dbReference>
<name>A0A0A1T806_9HYPO</name>
<evidence type="ECO:0000256" key="1">
    <source>
        <dbReference type="ARBA" id="ARBA00004141"/>
    </source>
</evidence>
<organism evidence="9 10">
    <name type="scientific">[Torrubiella] hemipterigena</name>
    <dbReference type="NCBI Taxonomy" id="1531966"/>
    <lineage>
        <taxon>Eukaryota</taxon>
        <taxon>Fungi</taxon>
        <taxon>Dikarya</taxon>
        <taxon>Ascomycota</taxon>
        <taxon>Pezizomycotina</taxon>
        <taxon>Sordariomycetes</taxon>
        <taxon>Hypocreomycetidae</taxon>
        <taxon>Hypocreales</taxon>
        <taxon>Clavicipitaceae</taxon>
        <taxon>Clavicipitaceae incertae sedis</taxon>
        <taxon>'Torrubiella' clade</taxon>
    </lineage>
</organism>
<evidence type="ECO:0000256" key="2">
    <source>
        <dbReference type="ARBA" id="ARBA00022448"/>
    </source>
</evidence>
<gene>
    <name evidence="9" type="ORF">VHEMI02483</name>
</gene>
<keyword evidence="2" id="KW-0813">Transport</keyword>
<feature type="region of interest" description="Disordered" evidence="6">
    <location>
        <begin position="463"/>
        <end position="494"/>
    </location>
</feature>